<keyword evidence="10" id="KW-1133">Transmembrane helix</keyword>
<proteinExistence type="inferred from homology"/>
<evidence type="ECO:0000256" key="2">
    <source>
        <dbReference type="ARBA" id="ARBA00004370"/>
    </source>
</evidence>
<evidence type="ECO:0000256" key="3">
    <source>
        <dbReference type="ARBA" id="ARBA00012201"/>
    </source>
</evidence>
<evidence type="ECO:0000256" key="15">
    <source>
        <dbReference type="ARBA" id="ARBA00032637"/>
    </source>
</evidence>
<dbReference type="PANTHER" id="PTHR11920:SF335">
    <property type="entry name" value="GUANYLATE CYCLASE"/>
    <property type="match status" value="1"/>
</dbReference>
<dbReference type="GO" id="GO:0000160">
    <property type="term" value="P:phosphorelay signal transduction system"/>
    <property type="evidence" value="ECO:0007669"/>
    <property type="project" value="InterPro"/>
</dbReference>
<evidence type="ECO:0000256" key="14">
    <source>
        <dbReference type="ARBA" id="ARBA00032597"/>
    </source>
</evidence>
<dbReference type="EC" id="4.6.1.1" evidence="3"/>
<comment type="subunit">
    <text evidence="16">Homodimer. Can also exist as monomer.</text>
</comment>
<keyword evidence="22" id="KW-1185">Reference proteome</keyword>
<dbReference type="PROSITE" id="PS50110">
    <property type="entry name" value="RESPONSE_REGULATORY"/>
    <property type="match status" value="1"/>
</dbReference>
<dbReference type="Gene3D" id="3.40.50.2300">
    <property type="match status" value="1"/>
</dbReference>
<evidence type="ECO:0000256" key="18">
    <source>
        <dbReference type="RuleBase" id="RU000405"/>
    </source>
</evidence>
<dbReference type="InterPro" id="IPR011006">
    <property type="entry name" value="CheY-like_superfamily"/>
</dbReference>
<evidence type="ECO:0000256" key="10">
    <source>
        <dbReference type="ARBA" id="ARBA00022989"/>
    </source>
</evidence>
<dbReference type="InterPro" id="IPR001789">
    <property type="entry name" value="Sig_transdc_resp-reg_receiver"/>
</dbReference>
<accession>A1ZXW2</accession>
<dbReference type="FunFam" id="3.30.70.1230:FF:000033">
    <property type="entry name" value="Adenylate cyclase"/>
    <property type="match status" value="1"/>
</dbReference>
<dbReference type="SMART" id="SM00044">
    <property type="entry name" value="CYCc"/>
    <property type="match status" value="1"/>
</dbReference>
<evidence type="ECO:0000313" key="22">
    <source>
        <dbReference type="Proteomes" id="UP000004095"/>
    </source>
</evidence>
<evidence type="ECO:0000259" key="20">
    <source>
        <dbReference type="PROSITE" id="PS50125"/>
    </source>
</evidence>
<evidence type="ECO:0000256" key="5">
    <source>
        <dbReference type="ARBA" id="ARBA00022692"/>
    </source>
</evidence>
<keyword evidence="12" id="KW-0472">Membrane</keyword>
<feature type="domain" description="Response regulatory" evidence="19">
    <location>
        <begin position="4"/>
        <end position="122"/>
    </location>
</feature>
<protein>
    <recommendedName>
        <fullName evidence="4">Adenylate cyclase</fullName>
        <ecNumber evidence="3">4.6.1.1</ecNumber>
    </recommendedName>
    <alternativeName>
        <fullName evidence="14">ATP pyrophosphate-lyase</fullName>
    </alternativeName>
    <alternativeName>
        <fullName evidence="15">Adenylyl cyclase</fullName>
    </alternativeName>
</protein>
<dbReference type="GO" id="GO:0005886">
    <property type="term" value="C:plasma membrane"/>
    <property type="evidence" value="ECO:0007669"/>
    <property type="project" value="UniProtKB-ARBA"/>
</dbReference>
<comment type="caution">
    <text evidence="21">The sequence shown here is derived from an EMBL/GenBank/DDBJ whole genome shotgun (WGS) entry which is preliminary data.</text>
</comment>
<evidence type="ECO:0000256" key="8">
    <source>
        <dbReference type="ARBA" id="ARBA00022840"/>
    </source>
</evidence>
<evidence type="ECO:0000256" key="1">
    <source>
        <dbReference type="ARBA" id="ARBA00001593"/>
    </source>
</evidence>
<dbReference type="OrthoDB" id="9806704at2"/>
<dbReference type="PROSITE" id="PS50125">
    <property type="entry name" value="GUANYLATE_CYCLASE_2"/>
    <property type="match status" value="1"/>
</dbReference>
<dbReference type="SMART" id="SM00448">
    <property type="entry name" value="REC"/>
    <property type="match status" value="1"/>
</dbReference>
<dbReference type="InterPro" id="IPR001054">
    <property type="entry name" value="A/G_cyclase"/>
</dbReference>
<evidence type="ECO:0000256" key="11">
    <source>
        <dbReference type="ARBA" id="ARBA00022998"/>
    </source>
</evidence>
<evidence type="ECO:0000256" key="6">
    <source>
        <dbReference type="ARBA" id="ARBA00022723"/>
    </source>
</evidence>
<dbReference type="GO" id="GO:0006171">
    <property type="term" value="P:cAMP biosynthetic process"/>
    <property type="evidence" value="ECO:0007669"/>
    <property type="project" value="UniProtKB-KW"/>
</dbReference>
<dbReference type="GO" id="GO:0046872">
    <property type="term" value="F:metal ion binding"/>
    <property type="evidence" value="ECO:0007669"/>
    <property type="project" value="UniProtKB-KW"/>
</dbReference>
<feature type="modified residue" description="4-aspartylphosphate" evidence="17">
    <location>
        <position position="55"/>
    </location>
</feature>
<dbReference type="GO" id="GO:0005524">
    <property type="term" value="F:ATP binding"/>
    <property type="evidence" value="ECO:0007669"/>
    <property type="project" value="UniProtKB-KW"/>
</dbReference>
<dbReference type="CDD" id="cd07302">
    <property type="entry name" value="CHD"/>
    <property type="match status" value="1"/>
</dbReference>
<name>A1ZXW2_MICM2</name>
<evidence type="ECO:0000256" key="13">
    <source>
        <dbReference type="ARBA" id="ARBA00023239"/>
    </source>
</evidence>
<dbReference type="Pfam" id="PF00072">
    <property type="entry name" value="Response_reg"/>
    <property type="match status" value="1"/>
</dbReference>
<evidence type="ECO:0000256" key="12">
    <source>
        <dbReference type="ARBA" id="ARBA00023136"/>
    </source>
</evidence>
<sequence length="362" mass="40158">MKATILIVDDEVTNLKILREYLTTADQEFRILQATNGKQAFDIAQKADPDLVIMDWMMPVMSGIDALKNIKTTESTQNIPVIMATAKTSAQDLKEALEAGAMDYVRKPIDKTELLARVRSAIQLSHAYKQSEELLLNILPKEIAEELKAKGTVAPKPYELATVLFTDFKGFTSVAARMKPIDLLKELNACFDAFDEIIEKHEMERIKTIGDAYMCVGGVPNANTTNPVNAVLAALEMQRFMKQKREEKASQGENYWQCRLGINSGEVIAGVIGRKKFAYDIWGDTVNSASRMESNGEAGKVNISGSTHALVKDLFECEHRGKINAKGKGEVDMYFVLGIKPEYSINNEGVEPNELFYSSVGS</sequence>
<dbReference type="PROSITE" id="PS00452">
    <property type="entry name" value="GUANYLATE_CYCLASE_1"/>
    <property type="match status" value="1"/>
</dbReference>
<dbReference type="SUPFAM" id="SSF55073">
    <property type="entry name" value="Nucleotide cyclase"/>
    <property type="match status" value="1"/>
</dbReference>
<keyword evidence="11" id="KW-0115">cAMP biosynthesis</keyword>
<comment type="subcellular location">
    <subcellularLocation>
        <location evidence="2">Membrane</location>
    </subcellularLocation>
</comment>
<evidence type="ECO:0000256" key="4">
    <source>
        <dbReference type="ARBA" id="ARBA00021420"/>
    </source>
</evidence>
<evidence type="ECO:0000256" key="7">
    <source>
        <dbReference type="ARBA" id="ARBA00022741"/>
    </source>
</evidence>
<dbReference type="RefSeq" id="WP_002704155.1">
    <property type="nucleotide sequence ID" value="NZ_AAWS01000061.1"/>
</dbReference>
<dbReference type="InterPro" id="IPR029787">
    <property type="entry name" value="Nucleotide_cyclase"/>
</dbReference>
<dbReference type="Proteomes" id="UP000004095">
    <property type="component" value="Unassembled WGS sequence"/>
</dbReference>
<evidence type="ECO:0000256" key="16">
    <source>
        <dbReference type="ARBA" id="ARBA00064436"/>
    </source>
</evidence>
<evidence type="ECO:0000256" key="17">
    <source>
        <dbReference type="PROSITE-ProRule" id="PRU00169"/>
    </source>
</evidence>
<dbReference type="GO" id="GO:0004016">
    <property type="term" value="F:adenylate cyclase activity"/>
    <property type="evidence" value="ECO:0007669"/>
    <property type="project" value="UniProtKB-EC"/>
</dbReference>
<keyword evidence="6" id="KW-0479">Metal-binding</keyword>
<dbReference type="Pfam" id="PF00211">
    <property type="entry name" value="Guanylate_cyc"/>
    <property type="match status" value="1"/>
</dbReference>
<dbReference type="eggNOG" id="COG3706">
    <property type="taxonomic scope" value="Bacteria"/>
</dbReference>
<keyword evidence="13 18" id="KW-0456">Lyase</keyword>
<dbReference type="SUPFAM" id="SSF52172">
    <property type="entry name" value="CheY-like"/>
    <property type="match status" value="1"/>
</dbReference>
<keyword evidence="7" id="KW-0547">Nucleotide-binding</keyword>
<dbReference type="AlphaFoldDB" id="A1ZXW2"/>
<feature type="domain" description="Guanylate cyclase" evidence="20">
    <location>
        <begin position="162"/>
        <end position="293"/>
    </location>
</feature>
<dbReference type="Gene3D" id="3.30.70.1230">
    <property type="entry name" value="Nucleotide cyclase"/>
    <property type="match status" value="1"/>
</dbReference>
<dbReference type="EMBL" id="AAWS01000061">
    <property type="protein sequence ID" value="EAY24791.1"/>
    <property type="molecule type" value="Genomic_DNA"/>
</dbReference>
<dbReference type="PANTHER" id="PTHR11920">
    <property type="entry name" value="GUANYLYL CYCLASE"/>
    <property type="match status" value="1"/>
</dbReference>
<keyword evidence="8" id="KW-0067">ATP-binding</keyword>
<dbReference type="InterPro" id="IPR050401">
    <property type="entry name" value="Cyclic_nucleotide_synthase"/>
</dbReference>
<keyword evidence="5" id="KW-0812">Transmembrane</keyword>
<organism evidence="21 22">
    <name type="scientific">Microscilla marina ATCC 23134</name>
    <dbReference type="NCBI Taxonomy" id="313606"/>
    <lineage>
        <taxon>Bacteria</taxon>
        <taxon>Pseudomonadati</taxon>
        <taxon>Bacteroidota</taxon>
        <taxon>Cytophagia</taxon>
        <taxon>Cytophagales</taxon>
        <taxon>Microscillaceae</taxon>
        <taxon>Microscilla</taxon>
    </lineage>
</organism>
<dbReference type="InterPro" id="IPR018297">
    <property type="entry name" value="A/G_cyclase_CS"/>
</dbReference>
<evidence type="ECO:0000259" key="19">
    <source>
        <dbReference type="PROSITE" id="PS50110"/>
    </source>
</evidence>
<evidence type="ECO:0000256" key="9">
    <source>
        <dbReference type="ARBA" id="ARBA00022842"/>
    </source>
</evidence>
<dbReference type="eggNOG" id="COG2114">
    <property type="taxonomic scope" value="Bacteria"/>
</dbReference>
<evidence type="ECO:0000313" key="21">
    <source>
        <dbReference type="EMBL" id="EAY24791.1"/>
    </source>
</evidence>
<keyword evidence="17" id="KW-0597">Phosphoprotein</keyword>
<comment type="similarity">
    <text evidence="18">Belongs to the adenylyl cyclase class-4/guanylyl cyclase family.</text>
</comment>
<comment type="catalytic activity">
    <reaction evidence="1">
        <text>ATP = 3',5'-cyclic AMP + diphosphate</text>
        <dbReference type="Rhea" id="RHEA:15389"/>
        <dbReference type="ChEBI" id="CHEBI:30616"/>
        <dbReference type="ChEBI" id="CHEBI:33019"/>
        <dbReference type="ChEBI" id="CHEBI:58165"/>
        <dbReference type="EC" id="4.6.1.1"/>
    </reaction>
</comment>
<reference evidence="21 22" key="1">
    <citation type="submission" date="2007-01" db="EMBL/GenBank/DDBJ databases">
        <authorList>
            <person name="Haygood M."/>
            <person name="Podell S."/>
            <person name="Anderson C."/>
            <person name="Hopkinson B."/>
            <person name="Roe K."/>
            <person name="Barbeau K."/>
            <person name="Gaasterland T."/>
            <person name="Ferriera S."/>
            <person name="Johnson J."/>
            <person name="Kravitz S."/>
            <person name="Beeson K."/>
            <person name="Sutton G."/>
            <person name="Rogers Y.-H."/>
            <person name="Friedman R."/>
            <person name="Frazier M."/>
            <person name="Venter J.C."/>
        </authorList>
    </citation>
    <scope>NUCLEOTIDE SEQUENCE [LARGE SCALE GENOMIC DNA]</scope>
    <source>
        <strain evidence="21 22">ATCC 23134</strain>
    </source>
</reference>
<gene>
    <name evidence="21" type="ORF">M23134_04574</name>
</gene>
<keyword evidence="9" id="KW-0460">Magnesium</keyword>